<organism evidence="1 2">
    <name type="scientific">Caerostris extrusa</name>
    <name type="common">Bark spider</name>
    <name type="synonym">Caerostris bankana</name>
    <dbReference type="NCBI Taxonomy" id="172846"/>
    <lineage>
        <taxon>Eukaryota</taxon>
        <taxon>Metazoa</taxon>
        <taxon>Ecdysozoa</taxon>
        <taxon>Arthropoda</taxon>
        <taxon>Chelicerata</taxon>
        <taxon>Arachnida</taxon>
        <taxon>Araneae</taxon>
        <taxon>Araneomorphae</taxon>
        <taxon>Entelegynae</taxon>
        <taxon>Araneoidea</taxon>
        <taxon>Araneidae</taxon>
        <taxon>Caerostris</taxon>
    </lineage>
</organism>
<dbReference type="EMBL" id="BPLR01012174">
    <property type="protein sequence ID" value="GIY51897.1"/>
    <property type="molecule type" value="Genomic_DNA"/>
</dbReference>
<proteinExistence type="predicted"/>
<keyword evidence="2" id="KW-1185">Reference proteome</keyword>
<dbReference type="Proteomes" id="UP001054945">
    <property type="component" value="Unassembled WGS sequence"/>
</dbReference>
<protein>
    <submittedName>
        <fullName evidence="1">Uncharacterized protein</fullName>
    </submittedName>
</protein>
<sequence>MEGCYKASPFTCCNKVEVVSRNRRKFLGLSREHPATPTIHPVPEQWSFQPPEDVCGSLAPTLRSNIATGKRRVFHPPPTFLHPASNSPSSTVSFWLSRSLETGYDFLLIHSEDGRRLDIFC</sequence>
<comment type="caution">
    <text evidence="1">The sequence shown here is derived from an EMBL/GenBank/DDBJ whole genome shotgun (WGS) entry which is preliminary data.</text>
</comment>
<gene>
    <name evidence="1" type="ORF">CEXT_136411</name>
</gene>
<name>A0AAV4U2K0_CAEEX</name>
<dbReference type="AlphaFoldDB" id="A0AAV4U2K0"/>
<evidence type="ECO:0000313" key="1">
    <source>
        <dbReference type="EMBL" id="GIY51897.1"/>
    </source>
</evidence>
<evidence type="ECO:0000313" key="2">
    <source>
        <dbReference type="Proteomes" id="UP001054945"/>
    </source>
</evidence>
<reference evidence="1 2" key="1">
    <citation type="submission" date="2021-06" db="EMBL/GenBank/DDBJ databases">
        <title>Caerostris extrusa draft genome.</title>
        <authorList>
            <person name="Kono N."/>
            <person name="Arakawa K."/>
        </authorList>
    </citation>
    <scope>NUCLEOTIDE SEQUENCE [LARGE SCALE GENOMIC DNA]</scope>
</reference>
<accession>A0AAV4U2K0</accession>